<dbReference type="PROSITE" id="PS51747">
    <property type="entry name" value="CYT_DCMP_DEAMINASES_2"/>
    <property type="match status" value="1"/>
</dbReference>
<dbReference type="EC" id="3.5.4.36" evidence="4"/>
<proteinExistence type="inferred from homology"/>
<dbReference type="GO" id="GO:0004126">
    <property type="term" value="F:cytidine deaminase activity"/>
    <property type="evidence" value="ECO:0007669"/>
    <property type="project" value="UniProtKB-ARBA"/>
</dbReference>
<comment type="function">
    <text evidence="10">Probable C to U editing enzyme whose physiological substrate is not yet known. Does not display detectable apoB mRNA editing. Has a low intrinsic cytidine deaminase activity. May play a role in the epigenetic regulation of gene expression through the process of active DNA demethylation.</text>
</comment>
<sequence>MADKKDTRSTNRFNTKKKVEDKKVDSTKKKNESKPEKEKEKETMKKKPEKAPDESKPEKEKEKETMKKKPEKAPDEVKEEEKKPEGNGEKAEGAEGNAEDGEFQLEPIELPPFEIIIGDRMSPFFFKFQFKNVEYSSGRNKTFLCYLVDIQGASTEAEGMRGYLEDEHSGAHAEEAFFKQVLAYYDTSLRYVVTWYTSSSPCAACAAKLTEILQARKTLRLTIFCSRLFMWEEPDVQAGLKALVMAGCKLRMMKPLDFTYTWDTFVENEEQSFTPWEDCQENYEYYEERLFDILK</sequence>
<dbReference type="PANTHER" id="PTHR13857:SF4">
    <property type="entry name" value="C-U-EDITING ENZYME APOBEC-2"/>
    <property type="match status" value="1"/>
</dbReference>
<comment type="catalytic activity">
    <reaction evidence="9">
        <text>cytidine(6666) in apoB mRNA + H2O + H(+) = uridine(6666) in apoB mRNA + NH4(+)</text>
        <dbReference type="Rhea" id="RHEA:21772"/>
        <dbReference type="Rhea" id="RHEA-COMP:13888"/>
        <dbReference type="Rhea" id="RHEA-COMP:13889"/>
        <dbReference type="ChEBI" id="CHEBI:15377"/>
        <dbReference type="ChEBI" id="CHEBI:15378"/>
        <dbReference type="ChEBI" id="CHEBI:28938"/>
        <dbReference type="ChEBI" id="CHEBI:65315"/>
        <dbReference type="ChEBI" id="CHEBI:82748"/>
        <dbReference type="EC" id="3.5.4.36"/>
    </reaction>
</comment>
<reference evidence="15" key="1">
    <citation type="submission" date="2025-08" db="UniProtKB">
        <authorList>
            <consortium name="RefSeq"/>
        </authorList>
    </citation>
    <scope>IDENTIFICATION</scope>
</reference>
<feature type="compositionally biased region" description="Basic and acidic residues" evidence="12">
    <location>
        <begin position="17"/>
        <end position="93"/>
    </location>
</feature>
<evidence type="ECO:0000256" key="12">
    <source>
        <dbReference type="SAM" id="MobiDB-lite"/>
    </source>
</evidence>
<dbReference type="InterPro" id="IPR016193">
    <property type="entry name" value="Cytidine_deaminase-like"/>
</dbReference>
<evidence type="ECO:0000256" key="2">
    <source>
        <dbReference type="ARBA" id="ARBA00006576"/>
    </source>
</evidence>
<dbReference type="OrthoDB" id="8841220at2759"/>
<evidence type="ECO:0000256" key="6">
    <source>
        <dbReference type="ARBA" id="ARBA00022723"/>
    </source>
</evidence>
<dbReference type="SUPFAM" id="SSF53927">
    <property type="entry name" value="Cytidine deaminase-like"/>
    <property type="match status" value="1"/>
</dbReference>
<name>A0A6J2V3R2_CHACN</name>
<evidence type="ECO:0000256" key="11">
    <source>
        <dbReference type="ARBA" id="ARBA00076258"/>
    </source>
</evidence>
<dbReference type="CTD" id="567047"/>
<evidence type="ECO:0000256" key="8">
    <source>
        <dbReference type="ARBA" id="ARBA00022833"/>
    </source>
</evidence>
<dbReference type="GO" id="GO:0006397">
    <property type="term" value="P:mRNA processing"/>
    <property type="evidence" value="ECO:0007669"/>
    <property type="project" value="UniProtKB-KW"/>
</dbReference>
<dbReference type="InParanoid" id="A0A6J2V3R2"/>
<comment type="similarity">
    <text evidence="2">Belongs to the cytidine and deoxycytidylate deaminase family.</text>
</comment>
<organism evidence="14 15">
    <name type="scientific">Chanos chanos</name>
    <name type="common">Milkfish</name>
    <name type="synonym">Mugil chanos</name>
    <dbReference type="NCBI Taxonomy" id="29144"/>
    <lineage>
        <taxon>Eukaryota</taxon>
        <taxon>Metazoa</taxon>
        <taxon>Chordata</taxon>
        <taxon>Craniata</taxon>
        <taxon>Vertebrata</taxon>
        <taxon>Euteleostomi</taxon>
        <taxon>Actinopterygii</taxon>
        <taxon>Neopterygii</taxon>
        <taxon>Teleostei</taxon>
        <taxon>Ostariophysi</taxon>
        <taxon>Gonorynchiformes</taxon>
        <taxon>Chanidae</taxon>
        <taxon>Chanos</taxon>
    </lineage>
</organism>
<comment type="cofactor">
    <cofactor evidence="1">
        <name>Zn(2+)</name>
        <dbReference type="ChEBI" id="CHEBI:29105"/>
    </cofactor>
</comment>
<evidence type="ECO:0000313" key="15">
    <source>
        <dbReference type="RefSeq" id="XP_030625871.1"/>
    </source>
</evidence>
<dbReference type="GO" id="GO:0005634">
    <property type="term" value="C:nucleus"/>
    <property type="evidence" value="ECO:0007669"/>
    <property type="project" value="TreeGrafter"/>
</dbReference>
<feature type="domain" description="CMP/dCMP-type deaminase" evidence="13">
    <location>
        <begin position="138"/>
        <end position="243"/>
    </location>
</feature>
<evidence type="ECO:0000256" key="9">
    <source>
        <dbReference type="ARBA" id="ARBA00050382"/>
    </source>
</evidence>
<dbReference type="GO" id="GO:0046872">
    <property type="term" value="F:metal ion binding"/>
    <property type="evidence" value="ECO:0007669"/>
    <property type="project" value="UniProtKB-KW"/>
</dbReference>
<dbReference type="InterPro" id="IPR002125">
    <property type="entry name" value="CMP_dCMP_dom"/>
</dbReference>
<evidence type="ECO:0000256" key="10">
    <source>
        <dbReference type="ARBA" id="ARBA00059767"/>
    </source>
</evidence>
<evidence type="ECO:0000256" key="7">
    <source>
        <dbReference type="ARBA" id="ARBA00022801"/>
    </source>
</evidence>
<comment type="subunit">
    <text evidence="3">Homotetramer.</text>
</comment>
<keyword evidence="14" id="KW-1185">Reference proteome</keyword>
<dbReference type="Gene3D" id="3.40.140.10">
    <property type="entry name" value="Cytidine Deaminase, domain 2"/>
    <property type="match status" value="1"/>
</dbReference>
<protein>
    <recommendedName>
        <fullName evidence="4">mRNA(cytosine(6666)) deaminase</fullName>
        <ecNumber evidence="4">3.5.4.36</ecNumber>
    </recommendedName>
    <alternativeName>
        <fullName evidence="11">mRNA(cytosine(6666)) deaminase 2</fullName>
    </alternativeName>
</protein>
<evidence type="ECO:0000256" key="5">
    <source>
        <dbReference type="ARBA" id="ARBA00022664"/>
    </source>
</evidence>
<dbReference type="GO" id="GO:0003723">
    <property type="term" value="F:RNA binding"/>
    <property type="evidence" value="ECO:0007669"/>
    <property type="project" value="TreeGrafter"/>
</dbReference>
<evidence type="ECO:0000259" key="13">
    <source>
        <dbReference type="PROSITE" id="PS51747"/>
    </source>
</evidence>
<evidence type="ECO:0000313" key="14">
    <source>
        <dbReference type="Proteomes" id="UP000504632"/>
    </source>
</evidence>
<dbReference type="GO" id="GO:0016554">
    <property type="term" value="P:cytidine to uridine editing"/>
    <property type="evidence" value="ECO:0007669"/>
    <property type="project" value="TreeGrafter"/>
</dbReference>
<dbReference type="GeneID" id="115808590"/>
<dbReference type="AlphaFoldDB" id="A0A6J2V3R2"/>
<keyword evidence="5" id="KW-0507">mRNA processing</keyword>
<dbReference type="InterPro" id="IPR050610">
    <property type="entry name" value="APOBEC_Cyt_Deaminase"/>
</dbReference>
<dbReference type="GO" id="GO:0005737">
    <property type="term" value="C:cytoplasm"/>
    <property type="evidence" value="ECO:0007669"/>
    <property type="project" value="TreeGrafter"/>
</dbReference>
<keyword evidence="8" id="KW-0862">Zinc</keyword>
<dbReference type="PANTHER" id="PTHR13857">
    <property type="entry name" value="MRNA EDITING ENZYME"/>
    <property type="match status" value="1"/>
</dbReference>
<dbReference type="FunFam" id="3.40.140.10:FF:000031">
    <property type="entry name" value="Probable C-&gt;U-editing enzyme APOBEC-2"/>
    <property type="match status" value="1"/>
</dbReference>
<keyword evidence="7" id="KW-0378">Hydrolase</keyword>
<keyword evidence="6" id="KW-0479">Metal-binding</keyword>
<evidence type="ECO:0000256" key="4">
    <source>
        <dbReference type="ARBA" id="ARBA00012742"/>
    </source>
</evidence>
<evidence type="ECO:0000256" key="3">
    <source>
        <dbReference type="ARBA" id="ARBA00011881"/>
    </source>
</evidence>
<dbReference type="CDD" id="cd01283">
    <property type="entry name" value="cytidine_deaminase"/>
    <property type="match status" value="1"/>
</dbReference>
<accession>A0A6J2V3R2</accession>
<dbReference type="RefSeq" id="XP_030625871.1">
    <property type="nucleotide sequence ID" value="XM_030770011.1"/>
</dbReference>
<evidence type="ECO:0000256" key="1">
    <source>
        <dbReference type="ARBA" id="ARBA00001947"/>
    </source>
</evidence>
<dbReference type="Pfam" id="PF18772">
    <property type="entry name" value="APOBEC2"/>
    <property type="match status" value="1"/>
</dbReference>
<feature type="region of interest" description="Disordered" evidence="12">
    <location>
        <begin position="1"/>
        <end position="102"/>
    </location>
</feature>
<dbReference type="Proteomes" id="UP000504632">
    <property type="component" value="Chromosome 3"/>
</dbReference>
<gene>
    <name evidence="15" type="primary">apobec2b</name>
</gene>